<dbReference type="EMBL" id="JAERRJ010000004">
    <property type="protein sequence ID" value="MBL1075030.1"/>
    <property type="molecule type" value="Genomic_DNA"/>
</dbReference>
<evidence type="ECO:0000259" key="2">
    <source>
        <dbReference type="Pfam" id="PF01337"/>
    </source>
</evidence>
<reference evidence="3 4" key="1">
    <citation type="submission" date="2021-01" db="EMBL/GenBank/DDBJ databases">
        <title>WGS of actinomycetes isolated from Thailand.</title>
        <authorList>
            <person name="Thawai C."/>
        </authorList>
    </citation>
    <scope>NUCLEOTIDE SEQUENCE [LARGE SCALE GENOMIC DNA]</scope>
    <source>
        <strain evidence="3 4">LPG 2</strain>
    </source>
</reference>
<evidence type="ECO:0000313" key="3">
    <source>
        <dbReference type="EMBL" id="MBL1075030.1"/>
    </source>
</evidence>
<evidence type="ECO:0000256" key="1">
    <source>
        <dbReference type="ARBA" id="ARBA00006845"/>
    </source>
</evidence>
<evidence type="ECO:0000313" key="4">
    <source>
        <dbReference type="Proteomes" id="UP000602198"/>
    </source>
</evidence>
<comment type="similarity">
    <text evidence="1">Belongs to the barstar family.</text>
</comment>
<dbReference type="InterPro" id="IPR000468">
    <property type="entry name" value="Barstar"/>
</dbReference>
<proteinExistence type="inferred from homology"/>
<gene>
    <name evidence="3" type="ORF">JK358_11560</name>
</gene>
<dbReference type="CDD" id="cd05141">
    <property type="entry name" value="Barstar_evA4336-like"/>
    <property type="match status" value="1"/>
</dbReference>
<sequence length="177" mass="18760">MTEPMPLSQFLSAPADSVAKARPRTGSVPRASEVAAAVSAAPVLGVLPVGAAEFSGVTGAIPAGYLSRELRGRKMRTVEGVYDEFAAAFQFPYYFGENKDAFDECLRDLDEFVGPAQGYVAVIRNAALLLDEEPAERAWFAEAMTDCAARWAKSGTPFRVVLQDAAPAALGAVSLTL</sequence>
<accession>A0ABS1M4Q3</accession>
<comment type="caution">
    <text evidence="3">The sequence shown here is derived from an EMBL/GenBank/DDBJ whole genome shotgun (WGS) entry which is preliminary data.</text>
</comment>
<protein>
    <submittedName>
        <fullName evidence="3">Barstar family protein</fullName>
    </submittedName>
</protein>
<name>A0ABS1M4Q3_9NOCA</name>
<keyword evidence="4" id="KW-1185">Reference proteome</keyword>
<dbReference type="SUPFAM" id="SSF52038">
    <property type="entry name" value="Barstar-related"/>
    <property type="match status" value="1"/>
</dbReference>
<feature type="domain" description="Barstar (barnase inhibitor)" evidence="2">
    <location>
        <begin position="68"/>
        <end position="163"/>
    </location>
</feature>
<dbReference type="InterPro" id="IPR035905">
    <property type="entry name" value="Barstar-like_sf"/>
</dbReference>
<dbReference type="Proteomes" id="UP000602198">
    <property type="component" value="Unassembled WGS sequence"/>
</dbReference>
<organism evidence="3 4">
    <name type="scientific">Nocardia acididurans</name>
    <dbReference type="NCBI Taxonomy" id="2802282"/>
    <lineage>
        <taxon>Bacteria</taxon>
        <taxon>Bacillati</taxon>
        <taxon>Actinomycetota</taxon>
        <taxon>Actinomycetes</taxon>
        <taxon>Mycobacteriales</taxon>
        <taxon>Nocardiaceae</taxon>
        <taxon>Nocardia</taxon>
    </lineage>
</organism>
<dbReference type="Pfam" id="PF01337">
    <property type="entry name" value="Barstar"/>
    <property type="match status" value="1"/>
</dbReference>
<dbReference type="RefSeq" id="WP_201946643.1">
    <property type="nucleotide sequence ID" value="NZ_JAERRJ010000004.1"/>
</dbReference>
<dbReference type="Gene3D" id="3.30.370.10">
    <property type="entry name" value="Barstar-like"/>
    <property type="match status" value="1"/>
</dbReference>